<dbReference type="Pfam" id="PF18603">
    <property type="entry name" value="LAL_C2"/>
    <property type="match status" value="1"/>
</dbReference>
<dbReference type="RefSeq" id="WP_387714315.1">
    <property type="nucleotide sequence ID" value="NZ_JBIAPI010000001.1"/>
</dbReference>
<feature type="domain" description="ATP-grasp" evidence="5">
    <location>
        <begin position="99"/>
        <end position="289"/>
    </location>
</feature>
<keyword evidence="3 4" id="KW-0067">ATP-binding</keyword>
<evidence type="ECO:0000313" key="7">
    <source>
        <dbReference type="Proteomes" id="UP001601948"/>
    </source>
</evidence>
<reference evidence="6 7" key="1">
    <citation type="submission" date="2024-10" db="EMBL/GenBank/DDBJ databases">
        <title>The Natural Products Discovery Center: Release of the First 8490 Sequenced Strains for Exploring Actinobacteria Biosynthetic Diversity.</title>
        <authorList>
            <person name="Kalkreuter E."/>
            <person name="Kautsar S.A."/>
            <person name="Yang D."/>
            <person name="Bader C.D."/>
            <person name="Teijaro C.N."/>
            <person name="Fluegel L."/>
            <person name="Davis C.M."/>
            <person name="Simpson J.R."/>
            <person name="Lauterbach L."/>
            <person name="Steele A.D."/>
            <person name="Gui C."/>
            <person name="Meng S."/>
            <person name="Li G."/>
            <person name="Viehrig K."/>
            <person name="Ye F."/>
            <person name="Su P."/>
            <person name="Kiefer A.F."/>
            <person name="Nichols A."/>
            <person name="Cepeda A.J."/>
            <person name="Yan W."/>
            <person name="Fan B."/>
            <person name="Jiang Y."/>
            <person name="Adhikari A."/>
            <person name="Zheng C.-J."/>
            <person name="Schuster L."/>
            <person name="Cowan T.M."/>
            <person name="Smanski M.J."/>
            <person name="Chevrette M.G."/>
            <person name="De Carvalho L.P.S."/>
            <person name="Shen B."/>
        </authorList>
    </citation>
    <scope>NUCLEOTIDE SEQUENCE [LARGE SCALE GENOMIC DNA]</scope>
    <source>
        <strain evidence="6 7">NPDC003040</strain>
    </source>
</reference>
<keyword evidence="7" id="KW-1185">Reference proteome</keyword>
<protein>
    <submittedName>
        <fullName evidence="6">ATP-grasp domain-containing protein</fullName>
    </submittedName>
</protein>
<organism evidence="6 7">
    <name type="scientific">Nocardia suismassiliense</name>
    <dbReference type="NCBI Taxonomy" id="2077092"/>
    <lineage>
        <taxon>Bacteria</taxon>
        <taxon>Bacillati</taxon>
        <taxon>Actinomycetota</taxon>
        <taxon>Actinomycetes</taxon>
        <taxon>Mycobacteriales</taxon>
        <taxon>Nocardiaceae</taxon>
        <taxon>Nocardia</taxon>
    </lineage>
</organism>
<dbReference type="SUPFAM" id="SSF56059">
    <property type="entry name" value="Glutathione synthetase ATP-binding domain-like"/>
    <property type="match status" value="1"/>
</dbReference>
<evidence type="ECO:0000256" key="2">
    <source>
        <dbReference type="ARBA" id="ARBA00022741"/>
    </source>
</evidence>
<dbReference type="Gene3D" id="3.30.470.20">
    <property type="entry name" value="ATP-grasp fold, B domain"/>
    <property type="match status" value="1"/>
</dbReference>
<comment type="caution">
    <text evidence="6">The sequence shown here is derived from an EMBL/GenBank/DDBJ whole genome shotgun (WGS) entry which is preliminary data.</text>
</comment>
<accession>A0ABW6QMV7</accession>
<dbReference type="EMBL" id="JBIAPI010000001">
    <property type="protein sequence ID" value="MFF3222388.1"/>
    <property type="molecule type" value="Genomic_DNA"/>
</dbReference>
<dbReference type="Proteomes" id="UP001601948">
    <property type="component" value="Unassembled WGS sequence"/>
</dbReference>
<evidence type="ECO:0000256" key="4">
    <source>
        <dbReference type="PROSITE-ProRule" id="PRU00409"/>
    </source>
</evidence>
<sequence length="399" mass="43119">MTQARRRGIRTHIINTADRLARTAEVNALADEISVVDPDDPADCVRWAKEQLAQGDRFDIVLGLRDTVLAATAEVATALGVPGNSPDAISRVRNKDTGRQALAAAGFRQPAVRLCTDAEQAVAFLRETVGPWVVKPRDAMGSIGVRKVTGAEDIPAALALLPRPDLFLIEEYVDGPEYSVEGVFLQGRPKVLAVTAKQVMPPPHFVELGHVLPAELPENTRSEIDEQVCAALTALGLSFGIFHVELWLAADGIVLGEVHARPGGEWLHRLLQYAIPDLELFGLIFDDWLGHQPRLDLTPTRAGSSRYFAPPPGRLVEVDGWEQLLAEPAVLHADLNIRPGDVIRPVRQSGDRSGAIAVGADTPQRARDLAVKLAAMVDFTTVSPDAAAEDMDPSNKDSI</sequence>
<dbReference type="Pfam" id="PF13535">
    <property type="entry name" value="ATP-grasp_4"/>
    <property type="match status" value="1"/>
</dbReference>
<name>A0ABW6QMV7_9NOCA</name>
<keyword evidence="1" id="KW-0436">Ligase</keyword>
<evidence type="ECO:0000256" key="3">
    <source>
        <dbReference type="ARBA" id="ARBA00022840"/>
    </source>
</evidence>
<dbReference type="InterPro" id="IPR052032">
    <property type="entry name" value="ATP-dep_AA_Ligase"/>
</dbReference>
<evidence type="ECO:0000256" key="1">
    <source>
        <dbReference type="ARBA" id="ARBA00022598"/>
    </source>
</evidence>
<gene>
    <name evidence="6" type="ORF">ACFYV7_06295</name>
</gene>
<evidence type="ECO:0000259" key="5">
    <source>
        <dbReference type="PROSITE" id="PS50975"/>
    </source>
</evidence>
<proteinExistence type="predicted"/>
<dbReference type="InterPro" id="IPR040570">
    <property type="entry name" value="LAL_C2"/>
</dbReference>
<dbReference type="PANTHER" id="PTHR43585">
    <property type="entry name" value="FUMIPYRROLE BIOSYNTHESIS PROTEIN C"/>
    <property type="match status" value="1"/>
</dbReference>
<evidence type="ECO:0000313" key="6">
    <source>
        <dbReference type="EMBL" id="MFF3222388.1"/>
    </source>
</evidence>
<dbReference type="Gene3D" id="3.40.50.20">
    <property type="match status" value="1"/>
</dbReference>
<dbReference type="PROSITE" id="PS50975">
    <property type="entry name" value="ATP_GRASP"/>
    <property type="match status" value="1"/>
</dbReference>
<dbReference type="PANTHER" id="PTHR43585:SF2">
    <property type="entry name" value="ATP-GRASP ENZYME FSQD"/>
    <property type="match status" value="1"/>
</dbReference>
<keyword evidence="2 4" id="KW-0547">Nucleotide-binding</keyword>
<dbReference type="InterPro" id="IPR011761">
    <property type="entry name" value="ATP-grasp"/>
</dbReference>